<evidence type="ECO:0000313" key="1">
    <source>
        <dbReference type="EMBL" id="QTR03083.1"/>
    </source>
</evidence>
<evidence type="ECO:0000313" key="2">
    <source>
        <dbReference type="Proteomes" id="UP000671828"/>
    </source>
</evidence>
<organism evidence="1 2">
    <name type="scientific">Saccharothrix algeriensis</name>
    <dbReference type="NCBI Taxonomy" id="173560"/>
    <lineage>
        <taxon>Bacteria</taxon>
        <taxon>Bacillati</taxon>
        <taxon>Actinomycetota</taxon>
        <taxon>Actinomycetes</taxon>
        <taxon>Pseudonocardiales</taxon>
        <taxon>Pseudonocardiaceae</taxon>
        <taxon>Saccharothrix</taxon>
    </lineage>
</organism>
<feature type="non-terminal residue" evidence="1">
    <location>
        <position position="77"/>
    </location>
</feature>
<dbReference type="AlphaFoldDB" id="A0A8T8HWU6"/>
<dbReference type="Proteomes" id="UP000671828">
    <property type="component" value="Chromosome"/>
</dbReference>
<name>A0A8T8HWU6_9PSEU</name>
<proteinExistence type="predicted"/>
<protein>
    <recommendedName>
        <fullName evidence="3">PHA accumulation regulator DNA-binding N-terminal domain-containing protein</fullName>
    </recommendedName>
</protein>
<dbReference type="EMBL" id="CP072788">
    <property type="protein sequence ID" value="QTR03083.1"/>
    <property type="molecule type" value="Genomic_DNA"/>
</dbReference>
<reference evidence="1" key="1">
    <citation type="submission" date="2021-04" db="EMBL/GenBank/DDBJ databases">
        <title>Saccharothrix algeriensis WGS.</title>
        <authorList>
            <person name="Stuskova K."/>
            <person name="Hakalova E."/>
            <person name="Tebbal A.B."/>
            <person name="Eichmeier A."/>
        </authorList>
    </citation>
    <scope>NUCLEOTIDE SEQUENCE</scope>
    <source>
        <strain evidence="1">NRRL B-24137</strain>
    </source>
</reference>
<sequence length="77" mass="8385">MTAGRPPSGDRARGRRVLLRERDGSLFDVDDQRVVDAGELLDDLRAGRRFRAHRRSTGADCTVEVLAEVLGPALSGP</sequence>
<accession>A0A8T8HWU6</accession>
<evidence type="ECO:0008006" key="3">
    <source>
        <dbReference type="Google" id="ProtNLM"/>
    </source>
</evidence>
<gene>
    <name evidence="1" type="ORF">J7S33_29620</name>
</gene>